<evidence type="ECO:0000313" key="2">
    <source>
        <dbReference type="Ensembl" id="ENSNMLP00000039993.1"/>
    </source>
</evidence>
<dbReference type="GO" id="GO:0008289">
    <property type="term" value="F:lipid binding"/>
    <property type="evidence" value="ECO:0007669"/>
    <property type="project" value="InterPro"/>
</dbReference>
<protein>
    <recommendedName>
        <fullName evidence="1">Cytosolic fatty-acid binding proteins domain-containing protein</fullName>
    </recommendedName>
</protein>
<keyword evidence="3" id="KW-1185">Reference proteome</keyword>
<sequence>MPTSLCGTWDMVSNVNFEGYMKALGNVDITLQYRLDHDLNQGKAAVSSADSADSRPEPNEILNLFWCGNKLVCEQIGMNIVVFCLKELYSEGQVCKQVFKKNA</sequence>
<proteinExistence type="predicted"/>
<dbReference type="Gene3D" id="2.40.128.20">
    <property type="match status" value="1"/>
</dbReference>
<dbReference type="InterPro" id="IPR012674">
    <property type="entry name" value="Calycin"/>
</dbReference>
<organism evidence="2 3">
    <name type="scientific">Neogobius melanostomus</name>
    <name type="common">round goby</name>
    <dbReference type="NCBI Taxonomy" id="47308"/>
    <lineage>
        <taxon>Eukaryota</taxon>
        <taxon>Metazoa</taxon>
        <taxon>Chordata</taxon>
        <taxon>Craniata</taxon>
        <taxon>Vertebrata</taxon>
        <taxon>Euteleostomi</taxon>
        <taxon>Actinopterygii</taxon>
        <taxon>Neopterygii</taxon>
        <taxon>Teleostei</taxon>
        <taxon>Neoteleostei</taxon>
        <taxon>Acanthomorphata</taxon>
        <taxon>Gobiaria</taxon>
        <taxon>Gobiiformes</taxon>
        <taxon>Gobioidei</taxon>
        <taxon>Gobiidae</taxon>
        <taxon>Benthophilinae</taxon>
        <taxon>Neogobiini</taxon>
        <taxon>Neogobius</taxon>
    </lineage>
</organism>
<reference evidence="2" key="2">
    <citation type="submission" date="2025-09" db="UniProtKB">
        <authorList>
            <consortium name="Ensembl"/>
        </authorList>
    </citation>
    <scope>IDENTIFICATION</scope>
</reference>
<dbReference type="AlphaFoldDB" id="A0A8C6USV9"/>
<dbReference type="SUPFAM" id="SSF50814">
    <property type="entry name" value="Lipocalins"/>
    <property type="match status" value="1"/>
</dbReference>
<evidence type="ECO:0000259" key="1">
    <source>
        <dbReference type="PROSITE" id="PS00214"/>
    </source>
</evidence>
<dbReference type="Ensembl" id="ENSNMLT00000044499.1">
    <property type="protein sequence ID" value="ENSNMLP00000039993.1"/>
    <property type="gene ID" value="ENSNMLG00000024622.1"/>
</dbReference>
<accession>A0A8C6USV9</accession>
<evidence type="ECO:0000313" key="3">
    <source>
        <dbReference type="Proteomes" id="UP000694523"/>
    </source>
</evidence>
<name>A0A8C6USV9_9GOBI</name>
<feature type="domain" description="Cytosolic fatty-acid binding proteins" evidence="1">
    <location>
        <begin position="7"/>
        <end position="24"/>
    </location>
</feature>
<reference evidence="2" key="1">
    <citation type="submission" date="2025-08" db="UniProtKB">
        <authorList>
            <consortium name="Ensembl"/>
        </authorList>
    </citation>
    <scope>IDENTIFICATION</scope>
</reference>
<dbReference type="PROSITE" id="PS00214">
    <property type="entry name" value="FABP"/>
    <property type="match status" value="1"/>
</dbReference>
<dbReference type="InterPro" id="IPR000463">
    <property type="entry name" value="Fatty_acid-bd"/>
</dbReference>
<dbReference type="Proteomes" id="UP000694523">
    <property type="component" value="Unplaced"/>
</dbReference>